<dbReference type="SUPFAM" id="SSF52777">
    <property type="entry name" value="CoA-dependent acyltransferases"/>
    <property type="match status" value="1"/>
</dbReference>
<feature type="region of interest" description="Disordered" evidence="4">
    <location>
        <begin position="1"/>
        <end position="30"/>
    </location>
</feature>
<protein>
    <recommendedName>
        <fullName evidence="5">Choline/carnitine acyltransferase domain-containing protein</fullName>
    </recommendedName>
</protein>
<evidence type="ECO:0000313" key="7">
    <source>
        <dbReference type="Proteomes" id="UP000264800"/>
    </source>
</evidence>
<dbReference type="Pfam" id="PF00755">
    <property type="entry name" value="Carn_acyltransf"/>
    <property type="match status" value="1"/>
</dbReference>
<reference evidence="6" key="1">
    <citation type="submission" date="2025-08" db="UniProtKB">
        <authorList>
            <consortium name="Ensembl"/>
        </authorList>
    </citation>
    <scope>IDENTIFICATION</scope>
</reference>
<accession>A0A3Q3FC11</accession>
<sequence length="77" mass="8318">ESRLSIGPKSPKGPAASPPSPVSATRVAGRYLTHQRGLPALPVPPLQQTCERYLAALEPLVEAEELTQTRELTMIDK</sequence>
<dbReference type="GeneTree" id="ENSGT00940000178101"/>
<proteinExistence type="predicted"/>
<keyword evidence="2" id="KW-0012">Acyltransferase</keyword>
<comment type="pathway">
    <text evidence="1">Lipid metabolism; fatty acid beta-oxidation.</text>
</comment>
<evidence type="ECO:0000256" key="2">
    <source>
        <dbReference type="ARBA" id="ARBA00023315"/>
    </source>
</evidence>
<dbReference type="AlphaFoldDB" id="A0A3Q3FC11"/>
<reference evidence="6" key="2">
    <citation type="submission" date="2025-09" db="UniProtKB">
        <authorList>
            <consortium name="Ensembl"/>
        </authorList>
    </citation>
    <scope>IDENTIFICATION</scope>
</reference>
<dbReference type="GO" id="GO:0019254">
    <property type="term" value="P:carnitine metabolic process, CoA-linked"/>
    <property type="evidence" value="ECO:0007669"/>
    <property type="project" value="TreeGrafter"/>
</dbReference>
<evidence type="ECO:0000256" key="4">
    <source>
        <dbReference type="SAM" id="MobiDB-lite"/>
    </source>
</evidence>
<keyword evidence="2" id="KW-0808">Transferase</keyword>
<dbReference type="GO" id="GO:0004092">
    <property type="term" value="F:carnitine O-acetyltransferase activity"/>
    <property type="evidence" value="ECO:0007669"/>
    <property type="project" value="TreeGrafter"/>
</dbReference>
<dbReference type="GO" id="GO:0006635">
    <property type="term" value="P:fatty acid beta-oxidation"/>
    <property type="evidence" value="ECO:0007669"/>
    <property type="project" value="UniProtKB-UniPathway"/>
</dbReference>
<comment type="catalytic activity">
    <reaction evidence="3">
        <text>4,8-dimethylnonanoyl-CoA + (R)-carnitine = O-4,8-dimethylnonanoyl-(R)-carnitine + CoA</text>
        <dbReference type="Rhea" id="RHEA:44860"/>
        <dbReference type="ChEBI" id="CHEBI:16347"/>
        <dbReference type="ChEBI" id="CHEBI:57287"/>
        <dbReference type="ChEBI" id="CHEBI:77061"/>
        <dbReference type="ChEBI" id="CHEBI:84654"/>
    </reaction>
</comment>
<dbReference type="PANTHER" id="PTHR22589">
    <property type="entry name" value="CARNITINE O-ACYLTRANSFERASE"/>
    <property type="match status" value="1"/>
</dbReference>
<evidence type="ECO:0000313" key="6">
    <source>
        <dbReference type="Ensembl" id="ENSKMAP00000010832.1"/>
    </source>
</evidence>
<dbReference type="GO" id="GO:0005777">
    <property type="term" value="C:peroxisome"/>
    <property type="evidence" value="ECO:0007669"/>
    <property type="project" value="TreeGrafter"/>
</dbReference>
<dbReference type="InterPro" id="IPR000542">
    <property type="entry name" value="Carn_acyl_trans"/>
</dbReference>
<dbReference type="Gene3D" id="1.10.275.20">
    <property type="entry name" value="Choline/Carnitine o-acyltransferase"/>
    <property type="match status" value="1"/>
</dbReference>
<dbReference type="Proteomes" id="UP000264800">
    <property type="component" value="Unplaced"/>
</dbReference>
<name>A0A3Q3FC11_KRYMA</name>
<dbReference type="UniPathway" id="UPA00659"/>
<evidence type="ECO:0000256" key="3">
    <source>
        <dbReference type="ARBA" id="ARBA00048999"/>
    </source>
</evidence>
<feature type="domain" description="Choline/carnitine acyltransferase" evidence="5">
    <location>
        <begin position="41"/>
        <end position="72"/>
    </location>
</feature>
<organism evidence="6 7">
    <name type="scientific">Kryptolebias marmoratus</name>
    <name type="common">Mangrove killifish</name>
    <name type="synonym">Rivulus marmoratus</name>
    <dbReference type="NCBI Taxonomy" id="37003"/>
    <lineage>
        <taxon>Eukaryota</taxon>
        <taxon>Metazoa</taxon>
        <taxon>Chordata</taxon>
        <taxon>Craniata</taxon>
        <taxon>Vertebrata</taxon>
        <taxon>Euteleostomi</taxon>
        <taxon>Actinopterygii</taxon>
        <taxon>Neopterygii</taxon>
        <taxon>Teleostei</taxon>
        <taxon>Neoteleostei</taxon>
        <taxon>Acanthomorphata</taxon>
        <taxon>Ovalentaria</taxon>
        <taxon>Atherinomorphae</taxon>
        <taxon>Cyprinodontiformes</taxon>
        <taxon>Rivulidae</taxon>
        <taxon>Kryptolebias</taxon>
    </lineage>
</organism>
<dbReference type="PANTHER" id="PTHR22589:SF50">
    <property type="entry name" value="CARNITINE O-ACETYLTRANSFERASE"/>
    <property type="match status" value="1"/>
</dbReference>
<dbReference type="InterPro" id="IPR042572">
    <property type="entry name" value="Carn_acyl_trans_N"/>
</dbReference>
<evidence type="ECO:0000256" key="1">
    <source>
        <dbReference type="ARBA" id="ARBA00005005"/>
    </source>
</evidence>
<dbReference type="STRING" id="37003.ENSKMAP00000010832"/>
<evidence type="ECO:0000259" key="5">
    <source>
        <dbReference type="Pfam" id="PF00755"/>
    </source>
</evidence>
<keyword evidence="7" id="KW-1185">Reference proteome</keyword>
<dbReference type="Ensembl" id="ENSKMAT00000010998.1">
    <property type="protein sequence ID" value="ENSKMAP00000010832.1"/>
    <property type="gene ID" value="ENSKMAG00000008135.1"/>
</dbReference>
<dbReference type="InterPro" id="IPR039551">
    <property type="entry name" value="Cho/carn_acyl_trans"/>
</dbReference>